<dbReference type="InterPro" id="IPR038721">
    <property type="entry name" value="IS701-like_DDE_dom"/>
</dbReference>
<gene>
    <name evidence="3" type="ORF">BFF78_07955</name>
</gene>
<accession>A0A1D7Y6H5</accession>
<dbReference type="Proteomes" id="UP000094960">
    <property type="component" value="Chromosome"/>
</dbReference>
<evidence type="ECO:0000313" key="4">
    <source>
        <dbReference type="Proteomes" id="UP000094960"/>
    </source>
</evidence>
<dbReference type="KEGG" id="spun:BFF78_07955"/>
<organism evidence="3 4">
    <name type="scientific">Streptomyces fodineus</name>
    <dbReference type="NCBI Taxonomy" id="1904616"/>
    <lineage>
        <taxon>Bacteria</taxon>
        <taxon>Bacillati</taxon>
        <taxon>Actinomycetota</taxon>
        <taxon>Actinomycetes</taxon>
        <taxon>Kitasatosporales</taxon>
        <taxon>Streptomycetaceae</taxon>
        <taxon>Streptomyces</taxon>
    </lineage>
</organism>
<evidence type="ECO:0000256" key="1">
    <source>
        <dbReference type="SAM" id="MobiDB-lite"/>
    </source>
</evidence>
<reference evidence="4" key="1">
    <citation type="submission" date="2016-09" db="EMBL/GenBank/DDBJ databases">
        <title>Streptomyces puniciscabiei strain:TW1S1 Genome sequencing and assembly.</title>
        <authorList>
            <person name="Kim M.-K."/>
            <person name="Kim S.B."/>
        </authorList>
    </citation>
    <scope>NUCLEOTIDE SEQUENCE [LARGE SCALE GENOMIC DNA]</scope>
    <source>
        <strain evidence="4">TW1S1</strain>
    </source>
</reference>
<feature type="region of interest" description="Disordered" evidence="1">
    <location>
        <begin position="45"/>
        <end position="66"/>
    </location>
</feature>
<dbReference type="AlphaFoldDB" id="A0A1D7Y6H5"/>
<name>A0A1D7Y6H5_9ACTN</name>
<evidence type="ECO:0000313" key="3">
    <source>
        <dbReference type="EMBL" id="AOR30989.1"/>
    </source>
</evidence>
<evidence type="ECO:0000259" key="2">
    <source>
        <dbReference type="Pfam" id="PF13546"/>
    </source>
</evidence>
<proteinExistence type="predicted"/>
<dbReference type="EMBL" id="CP017248">
    <property type="protein sequence ID" value="AOR30989.1"/>
    <property type="molecule type" value="Genomic_DNA"/>
</dbReference>
<feature type="domain" description="Transposase IS701-like DDE" evidence="2">
    <location>
        <begin position="5"/>
        <end position="61"/>
    </location>
</feature>
<sequence length="66" mass="6622">MNGAVLVTDAGYGQNADFRAGLTERGHAYGAGIRGDLTVQPCDASLITSAGSGDGRPPLPGTRGHP</sequence>
<protein>
    <recommendedName>
        <fullName evidence="2">Transposase IS701-like DDE domain-containing protein</fullName>
    </recommendedName>
</protein>
<dbReference type="Pfam" id="PF13546">
    <property type="entry name" value="DDE_5"/>
    <property type="match status" value="1"/>
</dbReference>
<keyword evidence="4" id="KW-1185">Reference proteome</keyword>